<name>Q2J9L6_FRACC</name>
<dbReference type="PRINTS" id="PR00465">
    <property type="entry name" value="EP450IV"/>
</dbReference>
<evidence type="ECO:0000256" key="9">
    <source>
        <dbReference type="RuleBase" id="RU000461"/>
    </source>
</evidence>
<dbReference type="GO" id="GO:0020037">
    <property type="term" value="F:heme binding"/>
    <property type="evidence" value="ECO:0007669"/>
    <property type="project" value="InterPro"/>
</dbReference>
<dbReference type="SUPFAM" id="SSF48264">
    <property type="entry name" value="Cytochrome P450"/>
    <property type="match status" value="1"/>
</dbReference>
<dbReference type="eggNOG" id="COG2124">
    <property type="taxonomic scope" value="Bacteria"/>
</dbReference>
<dbReference type="EMBL" id="CP000249">
    <property type="protein sequence ID" value="ABD12026.1"/>
    <property type="molecule type" value="Genomic_DNA"/>
</dbReference>
<dbReference type="PANTHER" id="PTHR24286:SF24">
    <property type="entry name" value="LANOSTEROL 14-ALPHA DEMETHYLASE"/>
    <property type="match status" value="1"/>
</dbReference>
<dbReference type="AlphaFoldDB" id="Q2J9L6"/>
<evidence type="ECO:0000256" key="1">
    <source>
        <dbReference type="ARBA" id="ARBA00001971"/>
    </source>
</evidence>
<evidence type="ECO:0000313" key="10">
    <source>
        <dbReference type="EMBL" id="ABD12026.1"/>
    </source>
</evidence>
<evidence type="ECO:0000256" key="3">
    <source>
        <dbReference type="ARBA" id="ARBA00022617"/>
    </source>
</evidence>
<dbReference type="InterPro" id="IPR002403">
    <property type="entry name" value="Cyt_P450_E_grp-IV"/>
</dbReference>
<gene>
    <name evidence="10" type="ordered locus">Francci3_2664</name>
</gene>
<comment type="cofactor">
    <cofactor evidence="1 8">
        <name>heme</name>
        <dbReference type="ChEBI" id="CHEBI:30413"/>
    </cofactor>
</comment>
<dbReference type="RefSeq" id="WP_011437061.1">
    <property type="nucleotide sequence ID" value="NC_007777.1"/>
</dbReference>
<accession>Q2J9L6</accession>
<organism evidence="10 11">
    <name type="scientific">Frankia casuarinae (strain DSM 45818 / CECT 9043 / HFP020203 / CcI3)</name>
    <dbReference type="NCBI Taxonomy" id="106370"/>
    <lineage>
        <taxon>Bacteria</taxon>
        <taxon>Bacillati</taxon>
        <taxon>Actinomycetota</taxon>
        <taxon>Actinomycetes</taxon>
        <taxon>Frankiales</taxon>
        <taxon>Frankiaceae</taxon>
        <taxon>Frankia</taxon>
    </lineage>
</organism>
<keyword evidence="11" id="KW-1185">Reference proteome</keyword>
<keyword evidence="7 9" id="KW-0503">Monooxygenase</keyword>
<dbReference type="Proteomes" id="UP000001937">
    <property type="component" value="Chromosome"/>
</dbReference>
<dbReference type="InterPro" id="IPR017972">
    <property type="entry name" value="Cyt_P450_CS"/>
</dbReference>
<dbReference type="PRINTS" id="PR00385">
    <property type="entry name" value="P450"/>
</dbReference>
<dbReference type="PANTHER" id="PTHR24286">
    <property type="entry name" value="CYTOCHROME P450 26"/>
    <property type="match status" value="1"/>
</dbReference>
<dbReference type="GO" id="GO:0004497">
    <property type="term" value="F:monooxygenase activity"/>
    <property type="evidence" value="ECO:0007669"/>
    <property type="project" value="UniProtKB-KW"/>
</dbReference>
<dbReference type="GO" id="GO:0016125">
    <property type="term" value="P:sterol metabolic process"/>
    <property type="evidence" value="ECO:0007669"/>
    <property type="project" value="TreeGrafter"/>
</dbReference>
<dbReference type="STRING" id="106370.Francci3_2664"/>
<sequence length="441" mass="49384">MAVRGSRGPVPGDGGPPLVGYTLRYLHDPAQHWRQRYDRYGPVSWERTFGLRVVSLLGPDATGLALRNHEQAFANGPGQQRIAGPFFRRGLSMLDFDEHRHHRRILAGAFAPDRLRGYLAGMNPSIERGVAGWRPGARFQVYPAVKQLTLELATRIFMGERLGPEADRFNAALFACIRAPGAVVRVPAPGLRWSRGLAGRRYLEEFLRLRVPAKRAGSGTDMFSRLCHAEAEDGSRLSDDDVVNHMILMMVAAHDTSTITMTSMSYYLARHPEWQQRCREESLALGTPAVDHADLDRLPSLALVMKEALRLVTPVPILLRATVKDIDVLGVTVPAGTVAALALAFTHQMPEYWPSPERFDPERFADHRREDKVHPYAWQPFGGGPHTCIGLHFAGQQVKAILHQMLLRYRWSLAPGYRISLDRFPLPVPRDGLPVQLEKIT</sequence>
<evidence type="ECO:0000256" key="7">
    <source>
        <dbReference type="ARBA" id="ARBA00023033"/>
    </source>
</evidence>
<evidence type="ECO:0000313" key="11">
    <source>
        <dbReference type="Proteomes" id="UP000001937"/>
    </source>
</evidence>
<keyword evidence="5 9" id="KW-0560">Oxidoreductase</keyword>
<protein>
    <submittedName>
        <fullName evidence="10">Cytochrome P450</fullName>
    </submittedName>
</protein>
<evidence type="ECO:0000256" key="6">
    <source>
        <dbReference type="ARBA" id="ARBA00023004"/>
    </source>
</evidence>
<evidence type="ECO:0000256" key="5">
    <source>
        <dbReference type="ARBA" id="ARBA00023002"/>
    </source>
</evidence>
<dbReference type="PhylomeDB" id="Q2J9L6"/>
<proteinExistence type="inferred from homology"/>
<dbReference type="Pfam" id="PF00067">
    <property type="entry name" value="p450"/>
    <property type="match status" value="1"/>
</dbReference>
<dbReference type="GO" id="GO:0005506">
    <property type="term" value="F:iron ion binding"/>
    <property type="evidence" value="ECO:0007669"/>
    <property type="project" value="InterPro"/>
</dbReference>
<dbReference type="InterPro" id="IPR036396">
    <property type="entry name" value="Cyt_P450_sf"/>
</dbReference>
<keyword evidence="6 8" id="KW-0408">Iron</keyword>
<dbReference type="PROSITE" id="PS00086">
    <property type="entry name" value="CYTOCHROME_P450"/>
    <property type="match status" value="1"/>
</dbReference>
<dbReference type="KEGG" id="fra:Francci3_2664"/>
<keyword evidence="4 8" id="KW-0479">Metal-binding</keyword>
<dbReference type="InterPro" id="IPR001128">
    <property type="entry name" value="Cyt_P450"/>
</dbReference>
<comment type="similarity">
    <text evidence="2 9">Belongs to the cytochrome P450 family.</text>
</comment>
<dbReference type="Gene3D" id="1.10.630.10">
    <property type="entry name" value="Cytochrome P450"/>
    <property type="match status" value="1"/>
</dbReference>
<evidence type="ECO:0000256" key="8">
    <source>
        <dbReference type="PIRSR" id="PIRSR602403-1"/>
    </source>
</evidence>
<dbReference type="GO" id="GO:0016705">
    <property type="term" value="F:oxidoreductase activity, acting on paired donors, with incorporation or reduction of molecular oxygen"/>
    <property type="evidence" value="ECO:0007669"/>
    <property type="project" value="InterPro"/>
</dbReference>
<keyword evidence="3 8" id="KW-0349">Heme</keyword>
<reference evidence="10 11" key="1">
    <citation type="journal article" date="2007" name="Genome Res.">
        <title>Genome characteristics of facultatively symbiotic Frankia sp. strains reflect host range and host plant biogeography.</title>
        <authorList>
            <person name="Normand P."/>
            <person name="Lapierre P."/>
            <person name="Tisa L.S."/>
            <person name="Gogarten J.P."/>
            <person name="Alloisio N."/>
            <person name="Bagnarol E."/>
            <person name="Bassi C.A."/>
            <person name="Berry A.M."/>
            <person name="Bickhart D.M."/>
            <person name="Choisne N."/>
            <person name="Couloux A."/>
            <person name="Cournoyer B."/>
            <person name="Cruveiller S."/>
            <person name="Daubin V."/>
            <person name="Demange N."/>
            <person name="Francino M.P."/>
            <person name="Goltsman E."/>
            <person name="Huang Y."/>
            <person name="Kopp O.R."/>
            <person name="Labarre L."/>
            <person name="Lapidus A."/>
            <person name="Lavire C."/>
            <person name="Marechal J."/>
            <person name="Martinez M."/>
            <person name="Mastronunzio J.E."/>
            <person name="Mullin B.C."/>
            <person name="Niemann J."/>
            <person name="Pujic P."/>
            <person name="Rawnsley T."/>
            <person name="Rouy Z."/>
            <person name="Schenowitz C."/>
            <person name="Sellstedt A."/>
            <person name="Tavares F."/>
            <person name="Tomkins J.P."/>
            <person name="Vallenet D."/>
            <person name="Valverde C."/>
            <person name="Wall L.G."/>
            <person name="Wang Y."/>
            <person name="Medigue C."/>
            <person name="Benson D.R."/>
        </authorList>
    </citation>
    <scope>NUCLEOTIDE SEQUENCE [LARGE SCALE GENOMIC DNA]</scope>
    <source>
        <strain evidence="11">DSM 45818 / CECT 9043 / CcI3</strain>
    </source>
</reference>
<feature type="binding site" description="axial binding residue" evidence="8">
    <location>
        <position position="388"/>
    </location>
    <ligand>
        <name>heme</name>
        <dbReference type="ChEBI" id="CHEBI:30413"/>
    </ligand>
    <ligandPart>
        <name>Fe</name>
        <dbReference type="ChEBI" id="CHEBI:18248"/>
    </ligandPart>
</feature>
<evidence type="ECO:0000256" key="4">
    <source>
        <dbReference type="ARBA" id="ARBA00022723"/>
    </source>
</evidence>
<evidence type="ECO:0000256" key="2">
    <source>
        <dbReference type="ARBA" id="ARBA00010617"/>
    </source>
</evidence>
<dbReference type="CDD" id="cd11045">
    <property type="entry name" value="CYP136-like"/>
    <property type="match status" value="1"/>
</dbReference>
<dbReference type="HOGENOM" id="CLU_001570_15_0_11"/>